<organism evidence="1 2">
    <name type="scientific">Rickenella mellea</name>
    <dbReference type="NCBI Taxonomy" id="50990"/>
    <lineage>
        <taxon>Eukaryota</taxon>
        <taxon>Fungi</taxon>
        <taxon>Dikarya</taxon>
        <taxon>Basidiomycota</taxon>
        <taxon>Agaricomycotina</taxon>
        <taxon>Agaricomycetes</taxon>
        <taxon>Hymenochaetales</taxon>
        <taxon>Rickenellaceae</taxon>
        <taxon>Rickenella</taxon>
    </lineage>
</organism>
<dbReference type="EMBL" id="ML170188">
    <property type="protein sequence ID" value="TDL20445.1"/>
    <property type="molecule type" value="Genomic_DNA"/>
</dbReference>
<sequence length="394" mass="44534">MHPQIPPEILRNIFRLATFTTTSLNVMDWDPHWPYAWASEKADPTLSYESTLPTKKALTLVSRSFRDLSLEFLFELVQLFHTRNAQLLLDMILSQTTGTGKRPAKWIKYIMVDLDKDDDSRLMDGVLKKIFPHCENLAAFGYDSKERMRDPWNDVDSSDLMASIPLSITTLEWHRDSLGNSLNSLQSHTALRNLRVSGFLVHDNHVVALPFITHLYLQPPFTIPASPWGLPSISHLRMDAFFAVDRFLAESESKDTIRSLYIADSRTRLGGFPQLLASLPKLGTFSYDFNIGLQVLLPSSSWLGAARHASLSHIYLFCNGGVNRSFSTIRDGFSDHLQPLMALHLPLTIGIMHAHLLFEHGDFREGGYGAADKQRFFDDLSSSLSSSEVRVIVK</sequence>
<dbReference type="OrthoDB" id="3256525at2759"/>
<name>A0A4Y7PZ70_9AGAM</name>
<accession>A0A4Y7PZ70</accession>
<dbReference type="VEuPathDB" id="FungiDB:BD410DRAFT_371922"/>
<proteinExistence type="predicted"/>
<evidence type="ECO:0000313" key="2">
    <source>
        <dbReference type="Proteomes" id="UP000294933"/>
    </source>
</evidence>
<dbReference type="SUPFAM" id="SSF52047">
    <property type="entry name" value="RNI-like"/>
    <property type="match status" value="1"/>
</dbReference>
<evidence type="ECO:0008006" key="3">
    <source>
        <dbReference type="Google" id="ProtNLM"/>
    </source>
</evidence>
<evidence type="ECO:0000313" key="1">
    <source>
        <dbReference type="EMBL" id="TDL20445.1"/>
    </source>
</evidence>
<reference evidence="1 2" key="1">
    <citation type="submission" date="2018-06" db="EMBL/GenBank/DDBJ databases">
        <title>A transcriptomic atlas of mushroom development highlights an independent origin of complex multicellularity.</title>
        <authorList>
            <consortium name="DOE Joint Genome Institute"/>
            <person name="Krizsan K."/>
            <person name="Almasi E."/>
            <person name="Merenyi Z."/>
            <person name="Sahu N."/>
            <person name="Viragh M."/>
            <person name="Koszo T."/>
            <person name="Mondo S."/>
            <person name="Kiss B."/>
            <person name="Balint B."/>
            <person name="Kues U."/>
            <person name="Barry K."/>
            <person name="Hegedus J.C."/>
            <person name="Henrissat B."/>
            <person name="Johnson J."/>
            <person name="Lipzen A."/>
            <person name="Ohm R."/>
            <person name="Nagy I."/>
            <person name="Pangilinan J."/>
            <person name="Yan J."/>
            <person name="Xiong Y."/>
            <person name="Grigoriev I.V."/>
            <person name="Hibbett D.S."/>
            <person name="Nagy L.G."/>
        </authorList>
    </citation>
    <scope>NUCLEOTIDE SEQUENCE [LARGE SCALE GENOMIC DNA]</scope>
    <source>
        <strain evidence="1 2">SZMC22713</strain>
    </source>
</reference>
<gene>
    <name evidence="1" type="ORF">BD410DRAFT_371922</name>
</gene>
<dbReference type="Proteomes" id="UP000294933">
    <property type="component" value="Unassembled WGS sequence"/>
</dbReference>
<keyword evidence="2" id="KW-1185">Reference proteome</keyword>
<dbReference type="AlphaFoldDB" id="A0A4Y7PZ70"/>
<protein>
    <recommendedName>
        <fullName evidence="3">F-box domain-containing protein</fullName>
    </recommendedName>
</protein>